<dbReference type="OrthoDB" id="10257263at2759"/>
<accession>A0A2K3DVP4</accession>
<protein>
    <submittedName>
        <fullName evidence="2">Uncharacterized protein</fullName>
    </submittedName>
</protein>
<dbReference type="GeneID" id="5721136"/>
<dbReference type="Proteomes" id="UP000006906">
    <property type="component" value="Chromosome 3"/>
</dbReference>
<dbReference type="InParanoid" id="A0A2K3DVP4"/>
<feature type="binding site" evidence="1">
    <location>
        <position position="426"/>
    </location>
    <ligand>
        <name>Zn(2+)</name>
        <dbReference type="ChEBI" id="CHEBI:29105"/>
    </ligand>
</feature>
<dbReference type="KEGG" id="cre:CHLRE_03g151250v5"/>
<dbReference type="ExpressionAtlas" id="A0A2K3DVP4">
    <property type="expression patterns" value="baseline"/>
</dbReference>
<dbReference type="AlphaFoldDB" id="A0A2K3DVP4"/>
<evidence type="ECO:0000313" key="3">
    <source>
        <dbReference type="Proteomes" id="UP000006906"/>
    </source>
</evidence>
<evidence type="ECO:0000313" key="2">
    <source>
        <dbReference type="EMBL" id="PNW84611.1"/>
    </source>
</evidence>
<proteinExistence type="predicted"/>
<dbReference type="InterPro" id="IPR007822">
    <property type="entry name" value="LANC-like"/>
</dbReference>
<dbReference type="GO" id="GO:0005886">
    <property type="term" value="C:plasma membrane"/>
    <property type="evidence" value="ECO:0000318"/>
    <property type="project" value="GO_Central"/>
</dbReference>
<keyword evidence="3" id="KW-1185">Reference proteome</keyword>
<keyword evidence="1" id="KW-0862">Zinc</keyword>
<dbReference type="Gramene" id="PNW84611">
    <property type="protein sequence ID" value="PNW84611"/>
    <property type="gene ID" value="CHLRE_03g151250v5"/>
</dbReference>
<dbReference type="Pfam" id="PF05147">
    <property type="entry name" value="LANC_like"/>
    <property type="match status" value="1"/>
</dbReference>
<dbReference type="PANTHER" id="PTHR12736">
    <property type="entry name" value="LANC-LIKE PROTEIN"/>
    <property type="match status" value="1"/>
</dbReference>
<feature type="binding site" evidence="1">
    <location>
        <position position="425"/>
    </location>
    <ligand>
        <name>Zn(2+)</name>
        <dbReference type="ChEBI" id="CHEBI:29105"/>
    </ligand>
</feature>
<dbReference type="RefSeq" id="XP_042925644.1">
    <property type="nucleotide sequence ID" value="XM_043060515.1"/>
</dbReference>
<dbReference type="CDD" id="cd04794">
    <property type="entry name" value="euk_LANCL"/>
    <property type="match status" value="1"/>
</dbReference>
<feature type="binding site" evidence="1">
    <location>
        <position position="379"/>
    </location>
    <ligand>
        <name>Zn(2+)</name>
        <dbReference type="ChEBI" id="CHEBI:29105"/>
    </ligand>
</feature>
<dbReference type="SMART" id="SM01260">
    <property type="entry name" value="LANC_like"/>
    <property type="match status" value="1"/>
</dbReference>
<dbReference type="Gene3D" id="1.50.10.10">
    <property type="match status" value="1"/>
</dbReference>
<evidence type="ECO:0000256" key="1">
    <source>
        <dbReference type="PIRSR" id="PIRSR607822-1"/>
    </source>
</evidence>
<reference evidence="2 3" key="1">
    <citation type="journal article" date="2007" name="Science">
        <title>The Chlamydomonas genome reveals the evolution of key animal and plant functions.</title>
        <authorList>
            <person name="Merchant S.S."/>
            <person name="Prochnik S.E."/>
            <person name="Vallon O."/>
            <person name="Harris E.H."/>
            <person name="Karpowicz S.J."/>
            <person name="Witman G.B."/>
            <person name="Terry A."/>
            <person name="Salamov A."/>
            <person name="Fritz-Laylin L.K."/>
            <person name="Marechal-Drouard L."/>
            <person name="Marshall W.F."/>
            <person name="Qu L.H."/>
            <person name="Nelson D.R."/>
            <person name="Sanderfoot A.A."/>
            <person name="Spalding M.H."/>
            <person name="Kapitonov V.V."/>
            <person name="Ren Q."/>
            <person name="Ferris P."/>
            <person name="Lindquist E."/>
            <person name="Shapiro H."/>
            <person name="Lucas S.M."/>
            <person name="Grimwood J."/>
            <person name="Schmutz J."/>
            <person name="Cardol P."/>
            <person name="Cerutti H."/>
            <person name="Chanfreau G."/>
            <person name="Chen C.L."/>
            <person name="Cognat V."/>
            <person name="Croft M.T."/>
            <person name="Dent R."/>
            <person name="Dutcher S."/>
            <person name="Fernandez E."/>
            <person name="Fukuzawa H."/>
            <person name="Gonzalez-Ballester D."/>
            <person name="Gonzalez-Halphen D."/>
            <person name="Hallmann A."/>
            <person name="Hanikenne M."/>
            <person name="Hippler M."/>
            <person name="Inwood W."/>
            <person name="Jabbari K."/>
            <person name="Kalanon M."/>
            <person name="Kuras R."/>
            <person name="Lefebvre P.A."/>
            <person name="Lemaire S.D."/>
            <person name="Lobanov A.V."/>
            <person name="Lohr M."/>
            <person name="Manuell A."/>
            <person name="Meier I."/>
            <person name="Mets L."/>
            <person name="Mittag M."/>
            <person name="Mittelmeier T."/>
            <person name="Moroney J.V."/>
            <person name="Moseley J."/>
            <person name="Napoli C."/>
            <person name="Nedelcu A.M."/>
            <person name="Niyogi K."/>
            <person name="Novoselov S.V."/>
            <person name="Paulsen I.T."/>
            <person name="Pazour G."/>
            <person name="Purton S."/>
            <person name="Ral J.P."/>
            <person name="Riano-Pachon D.M."/>
            <person name="Riekhof W."/>
            <person name="Rymarquis L."/>
            <person name="Schroda M."/>
            <person name="Stern D."/>
            <person name="Umen J."/>
            <person name="Willows R."/>
            <person name="Wilson N."/>
            <person name="Zimmer S.L."/>
            <person name="Allmer J."/>
            <person name="Balk J."/>
            <person name="Bisova K."/>
            <person name="Chen C.J."/>
            <person name="Elias M."/>
            <person name="Gendler K."/>
            <person name="Hauser C."/>
            <person name="Lamb M.R."/>
            <person name="Ledford H."/>
            <person name="Long J.C."/>
            <person name="Minagawa J."/>
            <person name="Page M.D."/>
            <person name="Pan J."/>
            <person name="Pootakham W."/>
            <person name="Roje S."/>
            <person name="Rose A."/>
            <person name="Stahlberg E."/>
            <person name="Terauchi A.M."/>
            <person name="Yang P."/>
            <person name="Ball S."/>
            <person name="Bowler C."/>
            <person name="Dieckmann C.L."/>
            <person name="Gladyshev V.N."/>
            <person name="Green P."/>
            <person name="Jorgensen R."/>
            <person name="Mayfield S."/>
            <person name="Mueller-Roeber B."/>
            <person name="Rajamani S."/>
            <person name="Sayre R.T."/>
            <person name="Brokstein P."/>
            <person name="Dubchak I."/>
            <person name="Goodstein D."/>
            <person name="Hornick L."/>
            <person name="Huang Y.W."/>
            <person name="Jhaveri J."/>
            <person name="Luo Y."/>
            <person name="Martinez D."/>
            <person name="Ngau W.C."/>
            <person name="Otillar B."/>
            <person name="Poliakov A."/>
            <person name="Porter A."/>
            <person name="Szajkowski L."/>
            <person name="Werner G."/>
            <person name="Zhou K."/>
            <person name="Grigoriev I.V."/>
            <person name="Rokhsar D.S."/>
            <person name="Grossman A.R."/>
        </authorList>
    </citation>
    <scope>NUCLEOTIDE SEQUENCE [LARGE SCALE GENOMIC DNA]</scope>
    <source>
        <strain evidence="3">CC-503</strain>
    </source>
</reference>
<dbReference type="GO" id="GO:0031179">
    <property type="term" value="P:peptide modification"/>
    <property type="evidence" value="ECO:0007669"/>
    <property type="project" value="InterPro"/>
</dbReference>
<gene>
    <name evidence="2" type="ORF">CHLRE_03g151250v5</name>
</gene>
<dbReference type="SUPFAM" id="SSF158745">
    <property type="entry name" value="LanC-like"/>
    <property type="match status" value="1"/>
</dbReference>
<dbReference type="FunCoup" id="A0A2K3DVP4">
    <property type="interactions" value="986"/>
</dbReference>
<dbReference type="PaxDb" id="3055-EDP01454"/>
<dbReference type="GO" id="GO:0005975">
    <property type="term" value="P:carbohydrate metabolic process"/>
    <property type="evidence" value="ECO:0007669"/>
    <property type="project" value="InterPro"/>
</dbReference>
<dbReference type="PRINTS" id="PR01950">
    <property type="entry name" value="LANCSUPER"/>
</dbReference>
<name>A0A2K3DVP4_CHLRE</name>
<dbReference type="PANTHER" id="PTHR12736:SF7">
    <property type="entry name" value="LANC-LIKE PROTEIN 3"/>
    <property type="match status" value="1"/>
</dbReference>
<keyword evidence="1" id="KW-0479">Metal-binding</keyword>
<dbReference type="EMBL" id="CM008964">
    <property type="protein sequence ID" value="PNW84611.1"/>
    <property type="molecule type" value="Genomic_DNA"/>
</dbReference>
<dbReference type="GO" id="GO:0046872">
    <property type="term" value="F:metal ion binding"/>
    <property type="evidence" value="ECO:0007669"/>
    <property type="project" value="UniProtKB-KW"/>
</dbReference>
<sequence length="516" mass="53368">MATRHFANRLPDLVPGAAPSSAAVVPRSTLLASFQETLAAVNAYHGHSPTVYTGTAGVAFALWHARRSLQRGCQQYQPPGAHGGAAAAPAAPLAPAQGVNDIETLPTELPSTLLAAALEHGREALAGLKKKGASLSTGPRGASMPDGGAGVHMTAALVLHDAAVEAAAAAGSGAAGAQGAGTGGGGGGGQAAEAAAALLAERDEHVRSFLDSYPEAMDSENDEFLYGRAGYLQGAQLLNAAIGPGTIPDEIIEGVATEMLESGREMAERLRWRRTDTPAPPLFYMWPGRERGEPYLGAAHGMMGILFMLLHCGPAILEVEENRQQLRACLTYVASHEKDAPGCSARGGHYPTKMAMSPPEPPPPGEAGGAAAKTLVHWCHGAPGAVFLWCKAHEVFGDAEYLAAARRAGEVVWQLGLLRKGHGLCHGTSGNAYALLALHRATGGGEAAVWLHRARQFAGHVSGAEGRSVFDTPDRPLSLFEGRAGVLCLLADLLADDGGSHGSRFPAFELPPPTRA</sequence>
<organism evidence="2 3">
    <name type="scientific">Chlamydomonas reinhardtii</name>
    <name type="common">Chlamydomonas smithii</name>
    <dbReference type="NCBI Taxonomy" id="3055"/>
    <lineage>
        <taxon>Eukaryota</taxon>
        <taxon>Viridiplantae</taxon>
        <taxon>Chlorophyta</taxon>
        <taxon>core chlorophytes</taxon>
        <taxon>Chlorophyceae</taxon>
        <taxon>CS clade</taxon>
        <taxon>Chlamydomonadales</taxon>
        <taxon>Chlamydomonadaceae</taxon>
        <taxon>Chlamydomonas</taxon>
    </lineage>
</organism>
<dbReference type="InterPro" id="IPR012341">
    <property type="entry name" value="6hp_glycosidase-like_sf"/>
</dbReference>